<dbReference type="PANTHER" id="PTHR47219">
    <property type="entry name" value="RAB GTPASE-ACTIVATING PROTEIN 1-LIKE"/>
    <property type="match status" value="1"/>
</dbReference>
<dbReference type="Proteomes" id="UP000708148">
    <property type="component" value="Unassembled WGS sequence"/>
</dbReference>
<gene>
    <name evidence="2" type="ORF">OSTQU699_LOCUS634</name>
</gene>
<organism evidence="2 3">
    <name type="scientific">Ostreobium quekettii</name>
    <dbReference type="NCBI Taxonomy" id="121088"/>
    <lineage>
        <taxon>Eukaryota</taxon>
        <taxon>Viridiplantae</taxon>
        <taxon>Chlorophyta</taxon>
        <taxon>core chlorophytes</taxon>
        <taxon>Ulvophyceae</taxon>
        <taxon>TCBD clade</taxon>
        <taxon>Bryopsidales</taxon>
        <taxon>Ostreobineae</taxon>
        <taxon>Ostreobiaceae</taxon>
        <taxon>Ostreobium</taxon>
    </lineage>
</organism>
<dbReference type="GO" id="GO:0005096">
    <property type="term" value="F:GTPase activator activity"/>
    <property type="evidence" value="ECO:0007669"/>
    <property type="project" value="TreeGrafter"/>
</dbReference>
<dbReference type="SMART" id="SM00164">
    <property type="entry name" value="TBC"/>
    <property type="match status" value="1"/>
</dbReference>
<reference evidence="2" key="1">
    <citation type="submission" date="2020-12" db="EMBL/GenBank/DDBJ databases">
        <authorList>
            <person name="Iha C."/>
        </authorList>
    </citation>
    <scope>NUCLEOTIDE SEQUENCE</scope>
</reference>
<dbReference type="AlphaFoldDB" id="A0A8S1IKJ5"/>
<comment type="caution">
    <text evidence="2">The sequence shown here is derived from an EMBL/GenBank/DDBJ whole genome shotgun (WGS) entry which is preliminary data.</text>
</comment>
<dbReference type="InterPro" id="IPR050302">
    <property type="entry name" value="Rab_GAP_TBC_domain"/>
</dbReference>
<dbReference type="OrthoDB" id="294251at2759"/>
<dbReference type="PANTHER" id="PTHR47219:SF20">
    <property type="entry name" value="TBC1 DOMAIN FAMILY MEMBER 2B"/>
    <property type="match status" value="1"/>
</dbReference>
<keyword evidence="3" id="KW-1185">Reference proteome</keyword>
<accession>A0A8S1IKJ5</accession>
<dbReference type="PROSITE" id="PS50086">
    <property type="entry name" value="TBC_RABGAP"/>
    <property type="match status" value="1"/>
</dbReference>
<dbReference type="Pfam" id="PF00566">
    <property type="entry name" value="RabGAP-TBC"/>
    <property type="match status" value="1"/>
</dbReference>
<name>A0A8S1IKJ5_9CHLO</name>
<evidence type="ECO:0000313" key="3">
    <source>
        <dbReference type="Proteomes" id="UP000708148"/>
    </source>
</evidence>
<sequence>MASLGLAGEAVRDLFGFSLAGLTDAEQRAREASHAAARSQVKGWLRKIKGGDARVLYCAKGKLKAVVRKGLPPEIRPEVWMILSGAKLRKAEAPRGYYAGLAAAVEAGEGPSGVLEVSRDVQRMFRHHEAFRQGDGVRSVRRLLSAFLRHNPEAGYAAGMTAAAAFVLTVMGFHREEDAFWVYASIVEEGLFRGAGEQMLFWCKVQEKVLGALVRERVPRVHKQCMKLGCTVSAVTSTWFSSLFVLTLPAETAVRVWDSLICEGPKVLLRVALALLKKCESTILMTTDMQQLSQIITYKLRRVFGANELLNVAFNKLGRLTSAQVHGIHSEMELVVERDIEERSRRMIGLMPSQGRDSPELLLGSWVMESL</sequence>
<feature type="domain" description="Rab-GAP TBC" evidence="1">
    <location>
        <begin position="70"/>
        <end position="264"/>
    </location>
</feature>
<dbReference type="SUPFAM" id="SSF47923">
    <property type="entry name" value="Ypt/Rab-GAP domain of gyp1p"/>
    <property type="match status" value="2"/>
</dbReference>
<evidence type="ECO:0000259" key="1">
    <source>
        <dbReference type="PROSITE" id="PS50086"/>
    </source>
</evidence>
<dbReference type="EMBL" id="CAJHUC010000326">
    <property type="protein sequence ID" value="CAD7695274.1"/>
    <property type="molecule type" value="Genomic_DNA"/>
</dbReference>
<evidence type="ECO:0000313" key="2">
    <source>
        <dbReference type="EMBL" id="CAD7695274.1"/>
    </source>
</evidence>
<dbReference type="GO" id="GO:0031267">
    <property type="term" value="F:small GTPase binding"/>
    <property type="evidence" value="ECO:0007669"/>
    <property type="project" value="TreeGrafter"/>
</dbReference>
<protein>
    <recommendedName>
        <fullName evidence="1">Rab-GAP TBC domain-containing protein</fullName>
    </recommendedName>
</protein>
<dbReference type="Gene3D" id="1.10.472.80">
    <property type="entry name" value="Ypt/Rab-GAP domain of gyp1p, domain 3"/>
    <property type="match status" value="1"/>
</dbReference>
<dbReference type="Gene3D" id="1.10.8.270">
    <property type="entry name" value="putative rabgap domain of human tbc1 domain family member 14 like domains"/>
    <property type="match status" value="1"/>
</dbReference>
<proteinExistence type="predicted"/>
<dbReference type="InterPro" id="IPR035969">
    <property type="entry name" value="Rab-GAP_TBC_sf"/>
</dbReference>
<dbReference type="InterPro" id="IPR000195">
    <property type="entry name" value="Rab-GAP-TBC_dom"/>
</dbReference>